<keyword evidence="4" id="KW-0443">Lipid metabolism</keyword>
<dbReference type="AlphaFoldDB" id="A0A3T0E7M5"/>
<dbReference type="KEGG" id="gak:X907_0730"/>
<dbReference type="Proteomes" id="UP000286954">
    <property type="component" value="Chromosome"/>
</dbReference>
<dbReference type="PANTHER" id="PTHR43180:SF28">
    <property type="entry name" value="NAD(P)-BINDING ROSSMANN-FOLD SUPERFAMILY PROTEIN"/>
    <property type="match status" value="1"/>
</dbReference>
<keyword evidence="7" id="KW-1185">Reference proteome</keyword>
<dbReference type="GO" id="GO:0008202">
    <property type="term" value="P:steroid metabolic process"/>
    <property type="evidence" value="ECO:0007669"/>
    <property type="project" value="UniProtKB-KW"/>
</dbReference>
<dbReference type="OrthoDB" id="9797020at2"/>
<organism evidence="6 7">
    <name type="scientific">Glycocaulis alkaliphilus</name>
    <dbReference type="NCBI Taxonomy" id="1434191"/>
    <lineage>
        <taxon>Bacteria</taxon>
        <taxon>Pseudomonadati</taxon>
        <taxon>Pseudomonadota</taxon>
        <taxon>Alphaproteobacteria</taxon>
        <taxon>Maricaulales</taxon>
        <taxon>Maricaulaceae</taxon>
        <taxon>Glycocaulis</taxon>
    </lineage>
</organism>
<dbReference type="PRINTS" id="PR00081">
    <property type="entry name" value="GDHRDH"/>
</dbReference>
<keyword evidence="5" id="KW-0753">Steroid metabolism</keyword>
<dbReference type="Gene3D" id="3.40.50.720">
    <property type="entry name" value="NAD(P)-binding Rossmann-like Domain"/>
    <property type="match status" value="1"/>
</dbReference>
<name>A0A3T0E7M5_9PROT</name>
<dbReference type="NCBIfam" id="NF005559">
    <property type="entry name" value="PRK07231.1"/>
    <property type="match status" value="1"/>
</dbReference>
<reference evidence="6 7" key="1">
    <citation type="submission" date="2016-12" db="EMBL/GenBank/DDBJ databases">
        <title>The genome of dimorphic prosthecate Glycocaulis alkaliphilus 6b-8t, isolated from crude oil dictates its adaptability in petroleum environments.</title>
        <authorList>
            <person name="Wu X.-L."/>
            <person name="Geng S."/>
        </authorList>
    </citation>
    <scope>NUCLEOTIDE SEQUENCE [LARGE SCALE GENOMIC DNA]</scope>
    <source>
        <strain evidence="6 7">6B-8</strain>
    </source>
</reference>
<dbReference type="PANTHER" id="PTHR43180">
    <property type="entry name" value="3-OXOACYL-(ACYL-CARRIER-PROTEIN) REDUCTASE (AFU_ORTHOLOGUE AFUA_6G11210)"/>
    <property type="match status" value="1"/>
</dbReference>
<dbReference type="RefSeq" id="WP_127565681.1">
    <property type="nucleotide sequence ID" value="NZ_BMFB01000002.1"/>
</dbReference>
<dbReference type="InterPro" id="IPR036291">
    <property type="entry name" value="NAD(P)-bd_dom_sf"/>
</dbReference>
<accession>A0A3T0E7M5</accession>
<evidence type="ECO:0000256" key="5">
    <source>
        <dbReference type="ARBA" id="ARBA00023221"/>
    </source>
</evidence>
<keyword evidence="3" id="KW-0520">NAD</keyword>
<dbReference type="SUPFAM" id="SSF51735">
    <property type="entry name" value="NAD(P)-binding Rossmann-fold domains"/>
    <property type="match status" value="1"/>
</dbReference>
<evidence type="ECO:0000313" key="6">
    <source>
        <dbReference type="EMBL" id="AZU03274.1"/>
    </source>
</evidence>
<dbReference type="EMBL" id="CP018911">
    <property type="protein sequence ID" value="AZU03274.1"/>
    <property type="molecule type" value="Genomic_DNA"/>
</dbReference>
<dbReference type="InterPro" id="IPR002347">
    <property type="entry name" value="SDR_fam"/>
</dbReference>
<evidence type="ECO:0000313" key="7">
    <source>
        <dbReference type="Proteomes" id="UP000286954"/>
    </source>
</evidence>
<protein>
    <submittedName>
        <fullName evidence="6">Short-chain dehydrogenase/reductase SDR</fullName>
    </submittedName>
</protein>
<evidence type="ECO:0000256" key="1">
    <source>
        <dbReference type="ARBA" id="ARBA00006484"/>
    </source>
</evidence>
<proteinExistence type="inferred from homology"/>
<sequence>MGGRLDGKVAVITGGASGIGKASVERFIAEGAHVVMGDLETGRGEVMAQFHGPKLAFRTTDVKNEADIKALINLAIERHGQLDILFNNAGSAEPDYPVDKIEAATFDHVMHLHLRAALFGIKHALPHMQAAGGGAIISTSSVAGIGVNYGPLLYSIAKAALIHMTKTVSVRLAPHKIRVNCINPGLIATAVFGRAFGLDQDAAEAAQPKLEELGAFAQPLPVGGSPADIANAAVYLASDEARFVTGQALVVDGGLTTGTVPDPNGGTAAILADVLGVDLAAWKAEHGIG</sequence>
<dbReference type="Pfam" id="PF13561">
    <property type="entry name" value="adh_short_C2"/>
    <property type="match status" value="1"/>
</dbReference>
<evidence type="ECO:0000256" key="3">
    <source>
        <dbReference type="ARBA" id="ARBA00023027"/>
    </source>
</evidence>
<evidence type="ECO:0000256" key="4">
    <source>
        <dbReference type="ARBA" id="ARBA00023098"/>
    </source>
</evidence>
<dbReference type="PRINTS" id="PR00080">
    <property type="entry name" value="SDRFAMILY"/>
</dbReference>
<gene>
    <name evidence="6" type="ORF">X907_0730</name>
</gene>
<evidence type="ECO:0000256" key="2">
    <source>
        <dbReference type="ARBA" id="ARBA00023002"/>
    </source>
</evidence>
<dbReference type="FunFam" id="3.40.50.720:FF:000084">
    <property type="entry name" value="Short-chain dehydrogenase reductase"/>
    <property type="match status" value="1"/>
</dbReference>
<keyword evidence="2" id="KW-0560">Oxidoreductase</keyword>
<comment type="similarity">
    <text evidence="1">Belongs to the short-chain dehydrogenases/reductases (SDR) family.</text>
</comment>
<dbReference type="GO" id="GO:0016491">
    <property type="term" value="F:oxidoreductase activity"/>
    <property type="evidence" value="ECO:0007669"/>
    <property type="project" value="UniProtKB-KW"/>
</dbReference>